<keyword evidence="1" id="KW-0812">Transmembrane</keyword>
<keyword evidence="1" id="KW-1133">Transmembrane helix</keyword>
<gene>
    <name evidence="2" type="ORF">QX249_12690</name>
</gene>
<organism evidence="2 3">
    <name type="scientific">Vibrio parahaemolyticus</name>
    <dbReference type="NCBI Taxonomy" id="670"/>
    <lineage>
        <taxon>Bacteria</taxon>
        <taxon>Pseudomonadati</taxon>
        <taxon>Pseudomonadota</taxon>
        <taxon>Gammaproteobacteria</taxon>
        <taxon>Vibrionales</taxon>
        <taxon>Vibrionaceae</taxon>
        <taxon>Vibrio</taxon>
    </lineage>
</organism>
<sequence>MSLKRTSFSRTARLLLSNSLVSKEHFMDLGGKVMDTLKESFRVFGLLFLNIVMVLLLPLSVLLIREIGLAAKKQTMRRVHSRFREERRRAPRRYSHEYPRLKSFISENKEYFEQ</sequence>
<name>A0AAW8PZ87_VIBPH</name>
<dbReference type="RefSeq" id="WP_311020426.1">
    <property type="nucleotide sequence ID" value="NZ_JAUHGG010000003.1"/>
</dbReference>
<dbReference type="AlphaFoldDB" id="A0AAW8PZ87"/>
<evidence type="ECO:0000256" key="1">
    <source>
        <dbReference type="SAM" id="Phobius"/>
    </source>
</evidence>
<dbReference type="Proteomes" id="UP001253193">
    <property type="component" value="Unassembled WGS sequence"/>
</dbReference>
<feature type="transmembrane region" description="Helical" evidence="1">
    <location>
        <begin position="43"/>
        <end position="64"/>
    </location>
</feature>
<accession>A0AAW8PZ87</accession>
<comment type="caution">
    <text evidence="2">The sequence shown here is derived from an EMBL/GenBank/DDBJ whole genome shotgun (WGS) entry which is preliminary data.</text>
</comment>
<evidence type="ECO:0000313" key="3">
    <source>
        <dbReference type="Proteomes" id="UP001253193"/>
    </source>
</evidence>
<dbReference type="EMBL" id="JAUHGG010000003">
    <property type="protein sequence ID" value="MDS1821522.1"/>
    <property type="molecule type" value="Genomic_DNA"/>
</dbReference>
<evidence type="ECO:0000313" key="2">
    <source>
        <dbReference type="EMBL" id="MDS1821522.1"/>
    </source>
</evidence>
<reference evidence="2" key="1">
    <citation type="submission" date="2023-06" db="EMBL/GenBank/DDBJ databases">
        <title>Genomic Diversity of Vibrio spp. and Metagenomic Analysis of Pathogens in Florida Gulf Coastal Waters Following Hurricane Ian.</title>
        <authorList>
            <person name="Brumfield K.D."/>
        </authorList>
    </citation>
    <scope>NUCLEOTIDE SEQUENCE</scope>
    <source>
        <strain evidence="2">WBS2B-138</strain>
    </source>
</reference>
<keyword evidence="1" id="KW-0472">Membrane</keyword>
<protein>
    <submittedName>
        <fullName evidence="2">Uncharacterized protein</fullName>
    </submittedName>
</protein>
<proteinExistence type="predicted"/>